<keyword evidence="4" id="KW-0812">Transmembrane</keyword>
<dbReference type="SUPFAM" id="SSF55856">
    <property type="entry name" value="Cytochrome b5-like heme/steroid binding domain"/>
    <property type="match status" value="1"/>
</dbReference>
<evidence type="ECO:0000256" key="10">
    <source>
        <dbReference type="ARBA" id="ARBA00023136"/>
    </source>
</evidence>
<proteinExistence type="inferred from homology"/>
<dbReference type="InterPro" id="IPR001199">
    <property type="entry name" value="Cyt_B5-like_heme/steroid-bd"/>
</dbReference>
<evidence type="ECO:0000259" key="15">
    <source>
        <dbReference type="PROSITE" id="PS50255"/>
    </source>
</evidence>
<evidence type="ECO:0000256" key="13">
    <source>
        <dbReference type="ARBA" id="ARBA00039806"/>
    </source>
</evidence>
<evidence type="ECO:0000313" key="18">
    <source>
        <dbReference type="WBParaSite" id="NBR_0001453201-mRNA-1"/>
    </source>
</evidence>
<dbReference type="InterPro" id="IPR050668">
    <property type="entry name" value="Cytochrome_b5"/>
</dbReference>
<keyword evidence="8" id="KW-0249">Electron transport</keyword>
<dbReference type="FunFam" id="3.10.120.10:FF:000002">
    <property type="entry name" value="Cytochrome b5 type B"/>
    <property type="match status" value="1"/>
</dbReference>
<evidence type="ECO:0000256" key="2">
    <source>
        <dbReference type="ARBA" id="ARBA00022448"/>
    </source>
</evidence>
<evidence type="ECO:0000256" key="5">
    <source>
        <dbReference type="ARBA" id="ARBA00022723"/>
    </source>
</evidence>
<evidence type="ECO:0000256" key="12">
    <source>
        <dbReference type="ARBA" id="ARBA00038168"/>
    </source>
</evidence>
<dbReference type="PANTHER" id="PTHR19359:SF150">
    <property type="entry name" value="CYTOCHROME B5"/>
    <property type="match status" value="1"/>
</dbReference>
<dbReference type="PRINTS" id="PR00363">
    <property type="entry name" value="CYTOCHROMEB5"/>
</dbReference>
<protein>
    <recommendedName>
        <fullName evidence="13">Cytochrome b5</fullName>
    </recommendedName>
</protein>
<evidence type="ECO:0000256" key="4">
    <source>
        <dbReference type="ARBA" id="ARBA00022692"/>
    </source>
</evidence>
<evidence type="ECO:0000256" key="1">
    <source>
        <dbReference type="ARBA" id="ARBA00004131"/>
    </source>
</evidence>
<dbReference type="Pfam" id="PF00173">
    <property type="entry name" value="Cyt-b5"/>
    <property type="match status" value="1"/>
</dbReference>
<dbReference type="InterPro" id="IPR018506">
    <property type="entry name" value="Cyt_B5_heme-BS"/>
</dbReference>
<keyword evidence="10" id="KW-0472">Membrane</keyword>
<keyword evidence="6" id="KW-0256">Endoplasmic reticulum</keyword>
<feature type="domain" description="Cytochrome b5 heme-binding" evidence="15">
    <location>
        <begin position="2"/>
        <end position="78"/>
    </location>
</feature>
<keyword evidence="3 14" id="KW-0349">Heme</keyword>
<evidence type="ECO:0000256" key="7">
    <source>
        <dbReference type="ARBA" id="ARBA00022848"/>
    </source>
</evidence>
<evidence type="ECO:0000313" key="17">
    <source>
        <dbReference type="Proteomes" id="UP000271162"/>
    </source>
</evidence>
<reference evidence="16 17" key="2">
    <citation type="submission" date="2018-11" db="EMBL/GenBank/DDBJ databases">
        <authorList>
            <consortium name="Pathogen Informatics"/>
        </authorList>
    </citation>
    <scope>NUCLEOTIDE SEQUENCE [LARGE SCALE GENOMIC DNA]</scope>
</reference>
<evidence type="ECO:0000256" key="8">
    <source>
        <dbReference type="ARBA" id="ARBA00022982"/>
    </source>
</evidence>
<evidence type="ECO:0000256" key="9">
    <source>
        <dbReference type="ARBA" id="ARBA00023004"/>
    </source>
</evidence>
<name>A0A0N4YD56_NIPBR</name>
<dbReference type="PANTHER" id="PTHR19359">
    <property type="entry name" value="CYTOCHROME B5"/>
    <property type="match status" value="1"/>
</dbReference>
<dbReference type="STRING" id="27835.A0A0N4YD56"/>
<dbReference type="GO" id="GO:0020037">
    <property type="term" value="F:heme binding"/>
    <property type="evidence" value="ECO:0007669"/>
    <property type="project" value="UniProtKB-UniRule"/>
</dbReference>
<keyword evidence="7" id="KW-0492">Microsome</keyword>
<dbReference type="GO" id="GO:0005789">
    <property type="term" value="C:endoplasmic reticulum membrane"/>
    <property type="evidence" value="ECO:0007669"/>
    <property type="project" value="UniProtKB-SubCell"/>
</dbReference>
<keyword evidence="5 14" id="KW-0479">Metal-binding</keyword>
<keyword evidence="17" id="KW-1185">Reference proteome</keyword>
<keyword evidence="9 14" id="KW-0408">Iron</keyword>
<reference evidence="18" key="1">
    <citation type="submission" date="2017-02" db="UniProtKB">
        <authorList>
            <consortium name="WormBaseParasite"/>
        </authorList>
    </citation>
    <scope>IDENTIFICATION</scope>
</reference>
<gene>
    <name evidence="16" type="ORF">NBR_LOCUS14533</name>
</gene>
<dbReference type="GO" id="GO:0046872">
    <property type="term" value="F:metal ion binding"/>
    <property type="evidence" value="ECO:0007669"/>
    <property type="project" value="UniProtKB-UniRule"/>
</dbReference>
<keyword evidence="2" id="KW-0813">Transport</keyword>
<dbReference type="InterPro" id="IPR036400">
    <property type="entry name" value="Cyt_B5-like_heme/steroid_sf"/>
</dbReference>
<organism evidence="18">
    <name type="scientific">Nippostrongylus brasiliensis</name>
    <name type="common">Rat hookworm</name>
    <dbReference type="NCBI Taxonomy" id="27835"/>
    <lineage>
        <taxon>Eukaryota</taxon>
        <taxon>Metazoa</taxon>
        <taxon>Ecdysozoa</taxon>
        <taxon>Nematoda</taxon>
        <taxon>Chromadorea</taxon>
        <taxon>Rhabditida</taxon>
        <taxon>Rhabditina</taxon>
        <taxon>Rhabditomorpha</taxon>
        <taxon>Strongyloidea</taxon>
        <taxon>Heligmosomidae</taxon>
        <taxon>Nippostrongylus</taxon>
    </lineage>
</organism>
<dbReference type="EMBL" id="UYSL01021397">
    <property type="protein sequence ID" value="VDL78122.1"/>
    <property type="molecule type" value="Genomic_DNA"/>
</dbReference>
<evidence type="ECO:0000256" key="6">
    <source>
        <dbReference type="ARBA" id="ARBA00022824"/>
    </source>
</evidence>
<dbReference type="PROSITE" id="PS50255">
    <property type="entry name" value="CYTOCHROME_B5_2"/>
    <property type="match status" value="1"/>
</dbReference>
<dbReference type="OrthoDB" id="260519at2759"/>
<dbReference type="PROSITE" id="PS00191">
    <property type="entry name" value="CYTOCHROME_B5_1"/>
    <property type="match status" value="1"/>
</dbReference>
<dbReference type="SMART" id="SM01117">
    <property type="entry name" value="Cyt-b5"/>
    <property type="match status" value="1"/>
</dbReference>
<dbReference type="AlphaFoldDB" id="A0A0N4YD56"/>
<dbReference type="OMA" id="AFDDFGH"/>
<evidence type="ECO:0000313" key="16">
    <source>
        <dbReference type="EMBL" id="VDL78122.1"/>
    </source>
</evidence>
<evidence type="ECO:0000256" key="11">
    <source>
        <dbReference type="ARBA" id="ARBA00037877"/>
    </source>
</evidence>
<comment type="similarity">
    <text evidence="12 14">Belongs to the cytochrome b5 family.</text>
</comment>
<sequence>MAQQFTMEEVEKHNSEQNSWIVYNDKVYDVTKFLDEHPGGSDVLLEQCGTDATEAFDDIGHSADAKEMMEEYYIGDLVKAC</sequence>
<comment type="subcellular location">
    <subcellularLocation>
        <location evidence="1">Endoplasmic reticulum membrane</location>
        <topology evidence="1">Single-pass membrane protein</topology>
        <orientation evidence="1">Cytoplasmic side</orientation>
    </subcellularLocation>
    <subcellularLocation>
        <location evidence="11">Microsome membrane</location>
        <topology evidence="11">Single-pass membrane protein</topology>
        <orientation evidence="11">Cytoplasmic side</orientation>
    </subcellularLocation>
</comment>
<dbReference type="WBParaSite" id="NBR_0001453201-mRNA-1">
    <property type="protein sequence ID" value="NBR_0001453201-mRNA-1"/>
    <property type="gene ID" value="NBR_0001453201"/>
</dbReference>
<dbReference type="Gene3D" id="3.10.120.10">
    <property type="entry name" value="Cytochrome b5-like heme/steroid binding domain"/>
    <property type="match status" value="1"/>
</dbReference>
<evidence type="ECO:0000256" key="14">
    <source>
        <dbReference type="RuleBase" id="RU362121"/>
    </source>
</evidence>
<dbReference type="Proteomes" id="UP000271162">
    <property type="component" value="Unassembled WGS sequence"/>
</dbReference>
<evidence type="ECO:0000256" key="3">
    <source>
        <dbReference type="ARBA" id="ARBA00022617"/>
    </source>
</evidence>
<accession>A0A0N4YD56</accession>